<dbReference type="HOGENOM" id="CLU_2923246_0_0_1"/>
<dbReference type="KEGG" id="pbl:PAAG_11173"/>
<evidence type="ECO:0000313" key="1">
    <source>
        <dbReference type="EMBL" id="KGQ02000.1"/>
    </source>
</evidence>
<protein>
    <submittedName>
        <fullName evidence="1">Uncharacterized protein</fullName>
    </submittedName>
</protein>
<dbReference type="EMBL" id="KN293993">
    <property type="protein sequence ID" value="KGQ02000.1"/>
    <property type="molecule type" value="Genomic_DNA"/>
</dbReference>
<dbReference type="AlphaFoldDB" id="A0A0A2V7A8"/>
<name>A0A0A2V7A8_PARBA</name>
<gene>
    <name evidence="1" type="ORF">PAAG_11173</name>
</gene>
<sequence length="61" mass="6722">MLLWRIAPYGLSGESKSKIHHAAKPMMSFGRNLPPIISASTSISNGPRDQDHQVLPYFAEA</sequence>
<dbReference type="RefSeq" id="XP_015703476.1">
    <property type="nucleotide sequence ID" value="XM_015846869.1"/>
</dbReference>
<dbReference type="VEuPathDB" id="FungiDB:PAAG_11173"/>
<dbReference type="Proteomes" id="UP000002059">
    <property type="component" value="Partially assembled WGS sequence"/>
</dbReference>
<organism evidence="1 2">
    <name type="scientific">Paracoccidioides lutzii (strain ATCC MYA-826 / Pb01)</name>
    <name type="common">Paracoccidioides brasiliensis</name>
    <dbReference type="NCBI Taxonomy" id="502779"/>
    <lineage>
        <taxon>Eukaryota</taxon>
        <taxon>Fungi</taxon>
        <taxon>Dikarya</taxon>
        <taxon>Ascomycota</taxon>
        <taxon>Pezizomycotina</taxon>
        <taxon>Eurotiomycetes</taxon>
        <taxon>Eurotiomycetidae</taxon>
        <taxon>Onygenales</taxon>
        <taxon>Ajellomycetaceae</taxon>
        <taxon>Paracoccidioides</taxon>
    </lineage>
</organism>
<dbReference type="GeneID" id="26970269"/>
<evidence type="ECO:0000313" key="2">
    <source>
        <dbReference type="Proteomes" id="UP000002059"/>
    </source>
</evidence>
<keyword evidence="2" id="KW-1185">Reference proteome</keyword>
<proteinExistence type="predicted"/>
<accession>A0A0A2V7A8</accession>
<reference evidence="1 2" key="1">
    <citation type="journal article" date="2011" name="PLoS Genet.">
        <title>Comparative genomic analysis of human fungal pathogens causing paracoccidioidomycosis.</title>
        <authorList>
            <person name="Desjardins C.A."/>
            <person name="Champion M.D."/>
            <person name="Holder J.W."/>
            <person name="Muszewska A."/>
            <person name="Goldberg J."/>
            <person name="Bailao A.M."/>
            <person name="Brigido M.M."/>
            <person name="Ferreira M.E."/>
            <person name="Garcia A.M."/>
            <person name="Grynberg M."/>
            <person name="Gujja S."/>
            <person name="Heiman D.I."/>
            <person name="Henn M.R."/>
            <person name="Kodira C.D."/>
            <person name="Leon-Narvaez H."/>
            <person name="Longo L.V."/>
            <person name="Ma L.J."/>
            <person name="Malavazi I."/>
            <person name="Matsuo A.L."/>
            <person name="Morais F.V."/>
            <person name="Pereira M."/>
            <person name="Rodriguez-Brito S."/>
            <person name="Sakthikumar S."/>
            <person name="Salem-Izacc S.M."/>
            <person name="Sykes S.M."/>
            <person name="Teixeira M.M."/>
            <person name="Vallejo M.C."/>
            <person name="Walter M.E."/>
            <person name="Yandava C."/>
            <person name="Young S."/>
            <person name="Zeng Q."/>
            <person name="Zucker J."/>
            <person name="Felipe M.S."/>
            <person name="Goldman G.H."/>
            <person name="Haas B.J."/>
            <person name="McEwen J.G."/>
            <person name="Nino-Vega G."/>
            <person name="Puccia R."/>
            <person name="San-Blas G."/>
            <person name="Soares C.M."/>
            <person name="Birren B.W."/>
            <person name="Cuomo C.A."/>
        </authorList>
    </citation>
    <scope>NUCLEOTIDE SEQUENCE [LARGE SCALE GENOMIC DNA]</scope>
    <source>
        <strain evidence="2">ATCC MYA-826 / Pb01</strain>
    </source>
</reference>